<gene>
    <name evidence="1" type="ORF">MNBD_GAMMA21-2092</name>
</gene>
<evidence type="ECO:0008006" key="2">
    <source>
        <dbReference type="Google" id="ProtNLM"/>
    </source>
</evidence>
<evidence type="ECO:0000313" key="1">
    <source>
        <dbReference type="EMBL" id="VAW91057.1"/>
    </source>
</evidence>
<name>A0A3B0ZUN3_9ZZZZ</name>
<proteinExistence type="predicted"/>
<dbReference type="EMBL" id="UOFR01000009">
    <property type="protein sequence ID" value="VAW91057.1"/>
    <property type="molecule type" value="Genomic_DNA"/>
</dbReference>
<protein>
    <recommendedName>
        <fullName evidence="2">YkgJ family cysteine cluster protein</fullName>
    </recommendedName>
</protein>
<organism evidence="1">
    <name type="scientific">hydrothermal vent metagenome</name>
    <dbReference type="NCBI Taxonomy" id="652676"/>
    <lineage>
        <taxon>unclassified sequences</taxon>
        <taxon>metagenomes</taxon>
        <taxon>ecological metagenomes</taxon>
    </lineage>
</organism>
<accession>A0A3B0ZUN3</accession>
<reference evidence="1" key="1">
    <citation type="submission" date="2018-06" db="EMBL/GenBank/DDBJ databases">
        <authorList>
            <person name="Zhirakovskaya E."/>
        </authorList>
    </citation>
    <scope>NUCLEOTIDE SEQUENCE</scope>
</reference>
<dbReference type="AlphaFoldDB" id="A0A3B0ZUN3"/>
<dbReference type="Pfam" id="PF03692">
    <property type="entry name" value="CxxCxxCC"/>
    <property type="match status" value="1"/>
</dbReference>
<dbReference type="InterPro" id="IPR005358">
    <property type="entry name" value="Puta_zinc/iron-chelating_dom"/>
</dbReference>
<sequence>MTELEKSAEINVAVTSDNKCDLCEGSKCCNYITQAIDTPRSIDEFDTLLWQLTHSNVQAYKDEDGWFLLYLTACQFLQTDGRCGIYETRPQMCRDYTNDFCEYDSPAEEGFELFFDGYQSLLEYCQKRFKRWDTRFTSD</sequence>